<proteinExistence type="predicted"/>
<dbReference type="Proteomes" id="UP001302486">
    <property type="component" value="Chromosome"/>
</dbReference>
<sequence>MKKLILLILILIITPFLITSEKSINEKAIKISVHNSKLPETANWEYVKMKVFDVNGKLEKGYDKPVQINLDRSATHNDSIIVSNFF</sequence>
<dbReference type="KEGG" id="hws:RNZ46_07590"/>
<keyword evidence="2" id="KW-1185">Reference proteome</keyword>
<gene>
    <name evidence="1" type="ORF">RNZ46_07590</name>
</gene>
<dbReference type="RefSeq" id="WP_316984777.1">
    <property type="nucleotide sequence ID" value="NZ_CP136521.1"/>
</dbReference>
<dbReference type="EMBL" id="CP136521">
    <property type="protein sequence ID" value="WOD45121.1"/>
    <property type="molecule type" value="Genomic_DNA"/>
</dbReference>
<organism evidence="1 2">
    <name type="scientific">Hwangdonia lutea</name>
    <dbReference type="NCBI Taxonomy" id="3075823"/>
    <lineage>
        <taxon>Bacteria</taxon>
        <taxon>Pseudomonadati</taxon>
        <taxon>Bacteroidota</taxon>
        <taxon>Flavobacteriia</taxon>
        <taxon>Flavobacteriales</taxon>
        <taxon>Flavobacteriaceae</taxon>
        <taxon>Hwangdonia</taxon>
    </lineage>
</organism>
<evidence type="ECO:0000313" key="2">
    <source>
        <dbReference type="Proteomes" id="UP001302486"/>
    </source>
</evidence>
<reference evidence="2" key="1">
    <citation type="submission" date="2024-06" db="EMBL/GenBank/DDBJ databases">
        <title>Hwangdonia haimaensis gen. nov., sp. nov., a member of the family Flavobacteriaceae isolated from the haima cold seep.</title>
        <authorList>
            <person name="Li J."/>
        </authorList>
    </citation>
    <scope>NUCLEOTIDE SEQUENCE [LARGE SCALE GENOMIC DNA]</scope>
    <source>
        <strain evidence="2">SCSIO 19198</strain>
    </source>
</reference>
<accession>A0AA97HRS2</accession>
<protein>
    <submittedName>
        <fullName evidence="1">Uncharacterized protein</fullName>
    </submittedName>
</protein>
<evidence type="ECO:0000313" key="1">
    <source>
        <dbReference type="EMBL" id="WOD45121.1"/>
    </source>
</evidence>
<name>A0AA97HRS2_9FLAO</name>
<dbReference type="AlphaFoldDB" id="A0AA97HRS2"/>